<evidence type="ECO:0000313" key="1">
    <source>
        <dbReference type="EMBL" id="RHN73986.1"/>
    </source>
</evidence>
<gene>
    <name evidence="1" type="ORF">MtrunA17_Chr2g0304661</name>
</gene>
<dbReference type="EMBL" id="PSQE01000002">
    <property type="protein sequence ID" value="RHN73986.1"/>
    <property type="molecule type" value="Genomic_DNA"/>
</dbReference>
<organism evidence="1">
    <name type="scientific">Medicago truncatula</name>
    <name type="common">Barrel medic</name>
    <name type="synonym">Medicago tribuloides</name>
    <dbReference type="NCBI Taxonomy" id="3880"/>
    <lineage>
        <taxon>Eukaryota</taxon>
        <taxon>Viridiplantae</taxon>
        <taxon>Streptophyta</taxon>
        <taxon>Embryophyta</taxon>
        <taxon>Tracheophyta</taxon>
        <taxon>Spermatophyta</taxon>
        <taxon>Magnoliopsida</taxon>
        <taxon>eudicotyledons</taxon>
        <taxon>Gunneridae</taxon>
        <taxon>Pentapetalae</taxon>
        <taxon>rosids</taxon>
        <taxon>fabids</taxon>
        <taxon>Fabales</taxon>
        <taxon>Fabaceae</taxon>
        <taxon>Papilionoideae</taxon>
        <taxon>50 kb inversion clade</taxon>
        <taxon>NPAAA clade</taxon>
        <taxon>Hologalegina</taxon>
        <taxon>IRL clade</taxon>
        <taxon>Trifolieae</taxon>
        <taxon>Medicago</taxon>
    </lineage>
</organism>
<dbReference type="Proteomes" id="UP000265566">
    <property type="component" value="Chromosome 2"/>
</dbReference>
<sequence length="62" mass="7169">MQSTLVEIMGESFPRNLIYNSLPWTTRPTHLSLLSIYIPSFSLLNLSRYHAFLFSHTLNSVL</sequence>
<proteinExistence type="predicted"/>
<dbReference type="Gramene" id="rna9903">
    <property type="protein sequence ID" value="RHN73986.1"/>
    <property type="gene ID" value="gene9903"/>
</dbReference>
<reference evidence="1" key="1">
    <citation type="journal article" date="2018" name="Nat. Plants">
        <title>Whole-genome landscape of Medicago truncatula symbiotic genes.</title>
        <authorList>
            <person name="Pecrix Y."/>
            <person name="Gamas P."/>
            <person name="Carrere S."/>
        </authorList>
    </citation>
    <scope>NUCLEOTIDE SEQUENCE</scope>
    <source>
        <tissue evidence="1">Leaves</tissue>
    </source>
</reference>
<comment type="caution">
    <text evidence="1">The sequence shown here is derived from an EMBL/GenBank/DDBJ whole genome shotgun (WGS) entry which is preliminary data.</text>
</comment>
<accession>A0A396J712</accession>
<name>A0A396J712_MEDTR</name>
<dbReference type="AlphaFoldDB" id="A0A396J712"/>
<protein>
    <submittedName>
        <fullName evidence="1">Uncharacterized protein</fullName>
    </submittedName>
</protein>